<dbReference type="Proteomes" id="UP001489004">
    <property type="component" value="Unassembled WGS sequence"/>
</dbReference>
<proteinExistence type="predicted"/>
<name>A0AAW1RAC2_9CHLO</name>
<comment type="caution">
    <text evidence="1">The sequence shown here is derived from an EMBL/GenBank/DDBJ whole genome shotgun (WGS) entry which is preliminary data.</text>
</comment>
<gene>
    <name evidence="1" type="ORF">WJX72_010465</name>
</gene>
<protein>
    <submittedName>
        <fullName evidence="1">Uncharacterized protein</fullName>
    </submittedName>
</protein>
<sequence length="212" mass="22955">MEADSSSIGDLLDVMLGRMRLDRTAAPVCVFETIRGLPVSQRTFRMRRFPEAGALLDEATDLLGATLETLPDFAEASALAGSQHNHGDWHAAYHCYCKAAGLAALNDDELVGSLACYEAAELLMMGALGPMFAKADADRLLQQARKYEVDLARSGIRQAREAEGQRWTTAAAVHAVYNKFVAGLPADTRCAARINCNQGHQVLAWVVCKLAC</sequence>
<keyword evidence="2" id="KW-1185">Reference proteome</keyword>
<dbReference type="AlphaFoldDB" id="A0AAW1RAC2"/>
<dbReference type="EMBL" id="JALJOR010000001">
    <property type="protein sequence ID" value="KAK9830231.1"/>
    <property type="molecule type" value="Genomic_DNA"/>
</dbReference>
<reference evidence="1 2" key="1">
    <citation type="journal article" date="2024" name="Nat. Commun.">
        <title>Phylogenomics reveals the evolutionary origins of lichenization in chlorophyte algae.</title>
        <authorList>
            <person name="Puginier C."/>
            <person name="Libourel C."/>
            <person name="Otte J."/>
            <person name="Skaloud P."/>
            <person name="Haon M."/>
            <person name="Grisel S."/>
            <person name="Petersen M."/>
            <person name="Berrin J.G."/>
            <person name="Delaux P.M."/>
            <person name="Dal Grande F."/>
            <person name="Keller J."/>
        </authorList>
    </citation>
    <scope>NUCLEOTIDE SEQUENCE [LARGE SCALE GENOMIC DNA]</scope>
    <source>
        <strain evidence="1 2">SAG 2043</strain>
    </source>
</reference>
<accession>A0AAW1RAC2</accession>
<evidence type="ECO:0000313" key="1">
    <source>
        <dbReference type="EMBL" id="KAK9830231.1"/>
    </source>
</evidence>
<evidence type="ECO:0000313" key="2">
    <source>
        <dbReference type="Proteomes" id="UP001489004"/>
    </source>
</evidence>
<organism evidence="1 2">
    <name type="scientific">[Myrmecia] bisecta</name>
    <dbReference type="NCBI Taxonomy" id="41462"/>
    <lineage>
        <taxon>Eukaryota</taxon>
        <taxon>Viridiplantae</taxon>
        <taxon>Chlorophyta</taxon>
        <taxon>core chlorophytes</taxon>
        <taxon>Trebouxiophyceae</taxon>
        <taxon>Trebouxiales</taxon>
        <taxon>Trebouxiaceae</taxon>
        <taxon>Myrmecia</taxon>
    </lineage>
</organism>